<dbReference type="InterPro" id="IPR003723">
    <property type="entry name" value="Precorrin-6x_reduct"/>
</dbReference>
<keyword evidence="5" id="KW-1185">Reference proteome</keyword>
<proteinExistence type="predicted"/>
<dbReference type="EMBL" id="JBBMRA010000001">
    <property type="protein sequence ID" value="MEM5535302.1"/>
    <property type="molecule type" value="Genomic_DNA"/>
</dbReference>
<gene>
    <name evidence="4" type="ORF">WNY58_02745</name>
</gene>
<comment type="pathway">
    <text evidence="1">Cofactor biosynthesis; adenosylcobalamin biosynthesis.</text>
</comment>
<accession>A0ABU9TPX2</accession>
<comment type="caution">
    <text evidence="4">The sequence shown here is derived from an EMBL/GenBank/DDBJ whole genome shotgun (WGS) entry which is preliminary data.</text>
</comment>
<evidence type="ECO:0000256" key="1">
    <source>
        <dbReference type="ARBA" id="ARBA00004953"/>
    </source>
</evidence>
<dbReference type="RefSeq" id="WP_342853649.1">
    <property type="nucleotide sequence ID" value="NZ_JBBMRA010000001.1"/>
</dbReference>
<evidence type="ECO:0000313" key="5">
    <source>
        <dbReference type="Proteomes" id="UP001449225"/>
    </source>
</evidence>
<dbReference type="PANTHER" id="PTHR36925">
    <property type="entry name" value="COBALT-PRECORRIN-6A REDUCTASE"/>
    <property type="match status" value="1"/>
</dbReference>
<organism evidence="4 5">
    <name type="scientific">Neptuniibacter pectenicola</name>
    <dbReference type="NCBI Taxonomy" id="1806669"/>
    <lineage>
        <taxon>Bacteria</taxon>
        <taxon>Pseudomonadati</taxon>
        <taxon>Pseudomonadota</taxon>
        <taxon>Gammaproteobacteria</taxon>
        <taxon>Oceanospirillales</taxon>
        <taxon>Oceanospirillaceae</taxon>
        <taxon>Neptuniibacter</taxon>
    </lineage>
</organism>
<dbReference type="PANTHER" id="PTHR36925:SF1">
    <property type="entry name" value="COBALT-PRECORRIN-6A REDUCTASE"/>
    <property type="match status" value="1"/>
</dbReference>
<keyword evidence="3" id="KW-0560">Oxidoreductase</keyword>
<dbReference type="Proteomes" id="UP001449225">
    <property type="component" value="Unassembled WGS sequence"/>
</dbReference>
<keyword evidence="2" id="KW-0169">Cobalamin biosynthesis</keyword>
<evidence type="ECO:0000313" key="4">
    <source>
        <dbReference type="EMBL" id="MEM5535302.1"/>
    </source>
</evidence>
<name>A0ABU9TPX2_9GAMM</name>
<protein>
    <submittedName>
        <fullName evidence="4">Precorrin-6A/cobalt-precorrin-6A reductase</fullName>
    </submittedName>
</protein>
<reference evidence="4 5" key="1">
    <citation type="submission" date="2024-03" db="EMBL/GenBank/DDBJ databases">
        <title>Community enrichment and isolation of bacterial strains for fucoidan degradation.</title>
        <authorList>
            <person name="Sichert A."/>
        </authorList>
    </citation>
    <scope>NUCLEOTIDE SEQUENCE [LARGE SCALE GENOMIC DNA]</scope>
    <source>
        <strain evidence="4 5">AS76</strain>
    </source>
</reference>
<evidence type="ECO:0000256" key="3">
    <source>
        <dbReference type="ARBA" id="ARBA00023002"/>
    </source>
</evidence>
<dbReference type="Pfam" id="PF02571">
    <property type="entry name" value="CbiJ"/>
    <property type="match status" value="1"/>
</dbReference>
<sequence length="259" mass="28705">MKILMLGGTSDARKVVESLEDKGLLGTFQITYSVAGLVRVPKFSCEVISGGFTQRGGLVDYLSTERFDLVIDITHPFALRMSSAAVDACKQLKLPCWRFHRPAWQAQEGDQWQRFEDWDDMVKATADYASLFLTAGQLPQDVIDRFTQQTVLTGQKQVIRTAAPPNAELPDSMQWIKAIGPFNHDAEKQLLLDYNVDLLVSKNSGGVATEAKLSAARELGIPVFMLERPVLPMADCLLHSVDDVINKLVKKGLSSDHNV</sequence>
<evidence type="ECO:0000256" key="2">
    <source>
        <dbReference type="ARBA" id="ARBA00022573"/>
    </source>
</evidence>
<dbReference type="PROSITE" id="PS51014">
    <property type="entry name" value="COBK_CBIJ"/>
    <property type="match status" value="1"/>
</dbReference>